<accession>A0A212RZ85</accession>
<gene>
    <name evidence="1" type="ORF">SAMN06265338_10928</name>
</gene>
<name>A0A212RZ85_RHOAC</name>
<organism evidence="1 2">
    <name type="scientific">Rhodoblastus acidophilus</name>
    <name type="common">Rhodopseudomonas acidophila</name>
    <dbReference type="NCBI Taxonomy" id="1074"/>
    <lineage>
        <taxon>Bacteria</taxon>
        <taxon>Pseudomonadati</taxon>
        <taxon>Pseudomonadota</taxon>
        <taxon>Alphaproteobacteria</taxon>
        <taxon>Hyphomicrobiales</taxon>
        <taxon>Rhodoblastaceae</taxon>
        <taxon>Rhodoblastus</taxon>
    </lineage>
</organism>
<dbReference type="EMBL" id="FYDG01000009">
    <property type="protein sequence ID" value="SNB77980.1"/>
    <property type="molecule type" value="Genomic_DNA"/>
</dbReference>
<proteinExistence type="predicted"/>
<keyword evidence="2" id="KW-1185">Reference proteome</keyword>
<dbReference type="AlphaFoldDB" id="A0A212RZ85"/>
<protein>
    <submittedName>
        <fullName evidence="1">Uncharacterized protein</fullName>
    </submittedName>
</protein>
<sequence>MNAVPRRALRASVVVWGLGVVWAWGVAPAFADEHGRVRLEDSPRSSLAADARGLAAAPLPPGPDFSAPTGLRAVRAYGPEQRIRLKQMNFTGVQ</sequence>
<evidence type="ECO:0000313" key="1">
    <source>
        <dbReference type="EMBL" id="SNB77980.1"/>
    </source>
</evidence>
<dbReference type="RefSeq" id="WP_104469690.1">
    <property type="nucleotide sequence ID" value="NZ_FYDG01000009.1"/>
</dbReference>
<dbReference type="OrthoDB" id="8456894at2"/>
<evidence type="ECO:0000313" key="2">
    <source>
        <dbReference type="Proteomes" id="UP000198418"/>
    </source>
</evidence>
<dbReference type="Proteomes" id="UP000198418">
    <property type="component" value="Unassembled WGS sequence"/>
</dbReference>
<reference evidence="2" key="1">
    <citation type="submission" date="2017-06" db="EMBL/GenBank/DDBJ databases">
        <authorList>
            <person name="Varghese N."/>
            <person name="Submissions S."/>
        </authorList>
    </citation>
    <scope>NUCLEOTIDE SEQUENCE [LARGE SCALE GENOMIC DNA]</scope>
    <source>
        <strain evidence="2">DSM 137</strain>
    </source>
</reference>